<organism evidence="1 2">
    <name type="scientific">Mucilaginibacter aquariorum</name>
    <dbReference type="NCBI Taxonomy" id="2967225"/>
    <lineage>
        <taxon>Bacteria</taxon>
        <taxon>Pseudomonadati</taxon>
        <taxon>Bacteroidota</taxon>
        <taxon>Sphingobacteriia</taxon>
        <taxon>Sphingobacteriales</taxon>
        <taxon>Sphingobacteriaceae</taxon>
        <taxon>Mucilaginibacter</taxon>
    </lineage>
</organism>
<dbReference type="EMBL" id="JANHOH010000001">
    <property type="protein sequence ID" value="MCQ6958123.1"/>
    <property type="molecule type" value="Genomic_DNA"/>
</dbReference>
<reference evidence="1 2" key="1">
    <citation type="submission" date="2022-07" db="EMBL/GenBank/DDBJ databases">
        <title>Mucilaginibacter sp. JC4.</title>
        <authorList>
            <person name="Le V."/>
            <person name="Ko S.-R."/>
            <person name="Ahn C.-Y."/>
            <person name="Oh H.-M."/>
        </authorList>
    </citation>
    <scope>NUCLEOTIDE SEQUENCE [LARGE SCALE GENOMIC DNA]</scope>
    <source>
        <strain evidence="1 2">JC4</strain>
    </source>
</reference>
<dbReference type="Proteomes" id="UP001204376">
    <property type="component" value="Unassembled WGS sequence"/>
</dbReference>
<name>A0ABT1T0Y4_9SPHI</name>
<sequence>MNTSTEEEALKKVCKHLKIEFDKDDMQDWGIVNSNPARVAEFIDYYKKTELDDETRFHVFELIVASYNDAILGRLAKGQVKADFLQVVKESHDTPKLKIVRDYWKEIYNKENFPVGKLL</sequence>
<dbReference type="RefSeq" id="WP_256538305.1">
    <property type="nucleotide sequence ID" value="NZ_JANHOH010000001.1"/>
</dbReference>
<proteinExistence type="predicted"/>
<accession>A0ABT1T0Y4</accession>
<evidence type="ECO:0000313" key="1">
    <source>
        <dbReference type="EMBL" id="MCQ6958123.1"/>
    </source>
</evidence>
<comment type="caution">
    <text evidence="1">The sequence shown here is derived from an EMBL/GenBank/DDBJ whole genome shotgun (WGS) entry which is preliminary data.</text>
</comment>
<gene>
    <name evidence="1" type="ORF">NPE20_09150</name>
</gene>
<evidence type="ECO:0000313" key="2">
    <source>
        <dbReference type="Proteomes" id="UP001204376"/>
    </source>
</evidence>
<keyword evidence="2" id="KW-1185">Reference proteome</keyword>
<protein>
    <submittedName>
        <fullName evidence="1">Uncharacterized protein</fullName>
    </submittedName>
</protein>